<sequence>MPRALTEETPSEILPSGLRGTNPTANTPANALNRSVRQRESILAETFRGFADDGDEIDGPLDAGGLAEEEPEQARDQAIRISDVGVVRSPQT</sequence>
<protein>
    <submittedName>
        <fullName evidence="2">Uncharacterized protein</fullName>
    </submittedName>
</protein>
<dbReference type="Proteomes" id="UP000620104">
    <property type="component" value="Unassembled WGS sequence"/>
</dbReference>
<proteinExistence type="predicted"/>
<reference evidence="2" key="1">
    <citation type="submission" date="2020-07" db="EMBL/GenBank/DDBJ databases">
        <title>Draft Genome Sequence of a Deep-Sea Yeast, Naganishia (Cryptococcus) liquefaciens strain N6.</title>
        <authorList>
            <person name="Han Y.W."/>
            <person name="Kajitani R."/>
            <person name="Morimoto H."/>
            <person name="Parhat M."/>
            <person name="Tsubouchi H."/>
            <person name="Bakenova O."/>
            <person name="Ogata M."/>
            <person name="Argunhan B."/>
            <person name="Aoki R."/>
            <person name="Kajiwara S."/>
            <person name="Itoh T."/>
            <person name="Iwasaki H."/>
        </authorList>
    </citation>
    <scope>NUCLEOTIDE SEQUENCE</scope>
    <source>
        <strain evidence="2">N6</strain>
    </source>
</reference>
<dbReference type="AlphaFoldDB" id="A0A8H3YFE7"/>
<feature type="region of interest" description="Disordered" evidence="1">
    <location>
        <begin position="1"/>
        <end position="35"/>
    </location>
</feature>
<evidence type="ECO:0000313" key="3">
    <source>
        <dbReference type="Proteomes" id="UP000620104"/>
    </source>
</evidence>
<feature type="region of interest" description="Disordered" evidence="1">
    <location>
        <begin position="50"/>
        <end position="92"/>
    </location>
</feature>
<accession>A0A8H3YFE7</accession>
<comment type="caution">
    <text evidence="2">The sequence shown here is derived from an EMBL/GenBank/DDBJ whole genome shotgun (WGS) entry which is preliminary data.</text>
</comment>
<evidence type="ECO:0000256" key="1">
    <source>
        <dbReference type="SAM" id="MobiDB-lite"/>
    </source>
</evidence>
<dbReference type="EMBL" id="BLZA01000013">
    <property type="protein sequence ID" value="GHJ85616.1"/>
    <property type="molecule type" value="Genomic_DNA"/>
</dbReference>
<evidence type="ECO:0000313" key="2">
    <source>
        <dbReference type="EMBL" id="GHJ85616.1"/>
    </source>
</evidence>
<name>A0A8H3YFE7_9TREE</name>
<gene>
    <name evidence="2" type="ORF">NliqN6_2018</name>
</gene>
<organism evidence="2 3">
    <name type="scientific">Naganishia liquefaciens</name>
    <dbReference type="NCBI Taxonomy" id="104408"/>
    <lineage>
        <taxon>Eukaryota</taxon>
        <taxon>Fungi</taxon>
        <taxon>Dikarya</taxon>
        <taxon>Basidiomycota</taxon>
        <taxon>Agaricomycotina</taxon>
        <taxon>Tremellomycetes</taxon>
        <taxon>Filobasidiales</taxon>
        <taxon>Filobasidiaceae</taxon>
        <taxon>Naganishia</taxon>
    </lineage>
</organism>
<feature type="compositionally biased region" description="Low complexity" evidence="1">
    <location>
        <begin position="21"/>
        <end position="31"/>
    </location>
</feature>
<keyword evidence="3" id="KW-1185">Reference proteome</keyword>